<accession>A0ABQ4XIG3</accession>
<evidence type="ECO:0000313" key="3">
    <source>
        <dbReference type="Proteomes" id="UP001151760"/>
    </source>
</evidence>
<feature type="region of interest" description="Disordered" evidence="1">
    <location>
        <begin position="301"/>
        <end position="329"/>
    </location>
</feature>
<feature type="compositionally biased region" description="Basic and acidic residues" evidence="1">
    <location>
        <begin position="157"/>
        <end position="182"/>
    </location>
</feature>
<keyword evidence="3" id="KW-1185">Reference proteome</keyword>
<proteinExistence type="predicted"/>
<gene>
    <name evidence="2" type="ORF">Tco_0679658</name>
</gene>
<feature type="compositionally biased region" description="Basic and acidic residues" evidence="1">
    <location>
        <begin position="317"/>
        <end position="329"/>
    </location>
</feature>
<name>A0ABQ4XIG3_9ASTR</name>
<feature type="region of interest" description="Disordered" evidence="1">
    <location>
        <begin position="141"/>
        <end position="182"/>
    </location>
</feature>
<evidence type="ECO:0000313" key="2">
    <source>
        <dbReference type="EMBL" id="GJS65094.1"/>
    </source>
</evidence>
<comment type="caution">
    <text evidence="2">The sequence shown here is derived from an EMBL/GenBank/DDBJ whole genome shotgun (WGS) entry which is preliminary data.</text>
</comment>
<reference evidence="2" key="1">
    <citation type="journal article" date="2022" name="Int. J. Mol. Sci.">
        <title>Draft Genome of Tanacetum Coccineum: Genomic Comparison of Closely Related Tanacetum-Family Plants.</title>
        <authorList>
            <person name="Yamashiro T."/>
            <person name="Shiraishi A."/>
            <person name="Nakayama K."/>
            <person name="Satake H."/>
        </authorList>
    </citation>
    <scope>NUCLEOTIDE SEQUENCE</scope>
</reference>
<dbReference type="EMBL" id="BQNB010009552">
    <property type="protein sequence ID" value="GJS65094.1"/>
    <property type="molecule type" value="Genomic_DNA"/>
</dbReference>
<dbReference type="Proteomes" id="UP001151760">
    <property type="component" value="Unassembled WGS sequence"/>
</dbReference>
<reference evidence="2" key="2">
    <citation type="submission" date="2022-01" db="EMBL/GenBank/DDBJ databases">
        <authorList>
            <person name="Yamashiro T."/>
            <person name="Shiraishi A."/>
            <person name="Satake H."/>
            <person name="Nakayama K."/>
        </authorList>
    </citation>
    <scope>NUCLEOTIDE SEQUENCE</scope>
</reference>
<evidence type="ECO:0000256" key="1">
    <source>
        <dbReference type="SAM" id="MobiDB-lite"/>
    </source>
</evidence>
<feature type="region of interest" description="Disordered" evidence="1">
    <location>
        <begin position="416"/>
        <end position="437"/>
    </location>
</feature>
<protein>
    <submittedName>
        <fullName evidence="2">Uncharacterized protein</fullName>
    </submittedName>
</protein>
<sequence>MVNSVQAEDPSHVIDLVPQKKLLFLPYCAGAIYTGFVGKKEDMLLLEEIPKEGKSLAELIDKSQVLLKVPRKNNMYSVDLKNIILKGGLTCLFENAPLMNLNFGILGWYKRKWMMQVSCRVETVSAKRLHPLLPLWNANPPFSQSSKSSPDAGFKPSGDDEKKSDENPRKESESNDQEKDDNIYSTNNKLHFIRLSFSSMEVLYSSYRQYYVLNLPHGLNLVSLWLLAIVCLASNQKFNFSKYIFESMVKNLDGSGKFLMYPRRPGKDLLLKGPHLISNMDGSVLEDNRTYSDKAVNEEMDDSLERAATTATSLDAEQDRGGGPRHQDTMRDTIAQTRTFTGISTHFDTDLDMFGVHDLDGDEVVLNTYGCFSGEKCLLQSKDKVETNYELAQRLQAEEQEELTIEEKTVLVEESSKKVKAEIAQESSSKRAGEELE</sequence>
<organism evidence="2 3">
    <name type="scientific">Tanacetum coccineum</name>
    <dbReference type="NCBI Taxonomy" id="301880"/>
    <lineage>
        <taxon>Eukaryota</taxon>
        <taxon>Viridiplantae</taxon>
        <taxon>Streptophyta</taxon>
        <taxon>Embryophyta</taxon>
        <taxon>Tracheophyta</taxon>
        <taxon>Spermatophyta</taxon>
        <taxon>Magnoliopsida</taxon>
        <taxon>eudicotyledons</taxon>
        <taxon>Gunneridae</taxon>
        <taxon>Pentapetalae</taxon>
        <taxon>asterids</taxon>
        <taxon>campanulids</taxon>
        <taxon>Asterales</taxon>
        <taxon>Asteraceae</taxon>
        <taxon>Asteroideae</taxon>
        <taxon>Anthemideae</taxon>
        <taxon>Anthemidinae</taxon>
        <taxon>Tanacetum</taxon>
    </lineage>
</organism>